<accession>A0A0J7ASJ1</accession>
<dbReference type="Proteomes" id="UP000054565">
    <property type="component" value="Unassembled WGS sequence"/>
</dbReference>
<reference evidence="2" key="1">
    <citation type="journal article" date="2010" name="Genome Res.">
        <title>Population genomic sequencing of Coccidioides fungi reveals recent hybridization and transposon control.</title>
        <authorList>
            <person name="Neafsey D.E."/>
            <person name="Barker B.M."/>
            <person name="Sharpton T.J."/>
            <person name="Stajich J.E."/>
            <person name="Park D.J."/>
            <person name="Whiston E."/>
            <person name="Hung C.-Y."/>
            <person name="McMahan C."/>
            <person name="White J."/>
            <person name="Sykes S."/>
            <person name="Heiman D."/>
            <person name="Young S."/>
            <person name="Zeng Q."/>
            <person name="Abouelleil A."/>
            <person name="Aftuck L."/>
            <person name="Bessette D."/>
            <person name="Brown A."/>
            <person name="FitzGerald M."/>
            <person name="Lui A."/>
            <person name="Macdonald J.P."/>
            <person name="Priest M."/>
            <person name="Orbach M.J."/>
            <person name="Galgiani J.N."/>
            <person name="Kirkland T.N."/>
            <person name="Cole G.T."/>
            <person name="Birren B.W."/>
            <person name="Henn M.R."/>
            <person name="Taylor J.W."/>
            <person name="Rounsley S.D."/>
        </authorList>
    </citation>
    <scope>NUCLEOTIDE SEQUENCE [LARGE SCALE GENOMIC DNA]</scope>
    <source>
        <strain evidence="2">RMSCC 2394</strain>
    </source>
</reference>
<organism evidence="1 2">
    <name type="scientific">Coccidioides immitis RMSCC 2394</name>
    <dbReference type="NCBI Taxonomy" id="404692"/>
    <lineage>
        <taxon>Eukaryota</taxon>
        <taxon>Fungi</taxon>
        <taxon>Dikarya</taxon>
        <taxon>Ascomycota</taxon>
        <taxon>Pezizomycotina</taxon>
        <taxon>Eurotiomycetes</taxon>
        <taxon>Eurotiomycetidae</taxon>
        <taxon>Onygenales</taxon>
        <taxon>Onygenaceae</taxon>
        <taxon>Coccidioides</taxon>
    </lineage>
</organism>
<evidence type="ECO:0000313" key="2">
    <source>
        <dbReference type="Proteomes" id="UP000054565"/>
    </source>
</evidence>
<proteinExistence type="predicted"/>
<name>A0A0J7ASJ1_COCIT</name>
<dbReference type="EMBL" id="DS028093">
    <property type="protein sequence ID" value="KMP00227.1"/>
    <property type="molecule type" value="Genomic_DNA"/>
</dbReference>
<dbReference type="AlphaFoldDB" id="A0A0J7ASJ1"/>
<sequence length="124" mass="14143">MELLVQIEFSLIRALWPVDVASIAHKTPPRKQGTFPQSLNARSKELDIKPTKGYVYPRSLQKKMFIVLHTPGLPWILDITMQLCSCTQFKCNVPVVFQDSSQSRLFNVSVTLRKWSLRGRAQAA</sequence>
<gene>
    <name evidence="1" type="ORF">CIRG_00369</name>
</gene>
<protein>
    <submittedName>
        <fullName evidence="1">Uncharacterized protein</fullName>
    </submittedName>
</protein>
<evidence type="ECO:0000313" key="1">
    <source>
        <dbReference type="EMBL" id="KMP00227.1"/>
    </source>
</evidence>